<name>A0AAV8U4F0_9ROSI</name>
<feature type="domain" description="J" evidence="2">
    <location>
        <begin position="39"/>
        <end position="104"/>
    </location>
</feature>
<evidence type="ECO:0000313" key="3">
    <source>
        <dbReference type="EMBL" id="KAJ8772994.1"/>
    </source>
</evidence>
<dbReference type="EMBL" id="JAIWQS010000002">
    <property type="protein sequence ID" value="KAJ8772994.1"/>
    <property type="molecule type" value="Genomic_DNA"/>
</dbReference>
<dbReference type="InterPro" id="IPR001623">
    <property type="entry name" value="DnaJ_domain"/>
</dbReference>
<sequence>MPTPAMTLSAVKAYALPLILFSLFLFYQLAVLPRFFPPSHYDVLGIKRYGSVEEVKEAYEKLSSNWNSGVNVPSTIDFIKVLQIRYAYELLTNPLWKRDYDIFSIDEQHDVIEKIAAQYAGEEDFSRINLPFLDASASDHGDYASNVITSQNFTALFNDSRPSLVLVYSRGSSRCARFSVLWKEIAALLDGVVNTGMVELGEVRLAVSLAERKPTGQLFFRNGLPSLLAVPPGCKTLDCLTRFEGDLSVDVVTDWFTTTILNLPRILYHSKDSLADNFLRKGGHHKVKIIFFSKTGKRATPFVRQIAKNYSSYASFAFVLWREEDFSFWWNVFEVESAPAIFVLKDPGVKPIVFHGLIDNTEFLDIMEKNKQHELPQLRSVTSKELGCDPRGHSRAGNDVVSWYCVILAGRLSPELDKMRATMRRVQELLTNENSSAADDDESKLLASVLKSKRLTFAWLDGEAQHKYCFFYLHSETIYDTCGPRRDVVDIPRLFIVRYKRNATQEEVKIQHKPKNIFSVFEDEDVDPASQLVARYNSSEEISEIIQWISMTVRDGDTRDLPFFTTRTPDLVPEDSDPIWSKGSQGIFSKSNGIKHKIHNMSNGIHDCVGDPRVGALLLVGVLVSSATIWLKRNQPSRPSPPSQPNQSTTDKDEATQRQRDRARKASKEDAPTSITDFEPIDAYQMPLLDSDSE</sequence>
<dbReference type="SUPFAM" id="SSF52833">
    <property type="entry name" value="Thioredoxin-like"/>
    <property type="match status" value="2"/>
</dbReference>
<gene>
    <name evidence="3" type="ORF">K2173_028171</name>
</gene>
<dbReference type="AlphaFoldDB" id="A0AAV8U4F0"/>
<dbReference type="SUPFAM" id="SSF46565">
    <property type="entry name" value="Chaperone J-domain"/>
    <property type="match status" value="1"/>
</dbReference>
<dbReference type="Gene3D" id="1.10.287.110">
    <property type="entry name" value="DnaJ domain"/>
    <property type="match status" value="1"/>
</dbReference>
<dbReference type="InterPro" id="IPR052448">
    <property type="entry name" value="DnaJ_C16_autophagy_reg"/>
</dbReference>
<feature type="compositionally biased region" description="Basic and acidic residues" evidence="1">
    <location>
        <begin position="650"/>
        <end position="671"/>
    </location>
</feature>
<dbReference type="PANTHER" id="PTHR44303:SF2">
    <property type="entry name" value="DNAJ HOMOLOG SUBFAMILY C MEMBER 16"/>
    <property type="match status" value="1"/>
</dbReference>
<dbReference type="Pfam" id="PF00226">
    <property type="entry name" value="DnaJ"/>
    <property type="match status" value="1"/>
</dbReference>
<dbReference type="CDD" id="cd06257">
    <property type="entry name" value="DnaJ"/>
    <property type="match status" value="1"/>
</dbReference>
<evidence type="ECO:0000313" key="4">
    <source>
        <dbReference type="Proteomes" id="UP001159364"/>
    </source>
</evidence>
<dbReference type="InterPro" id="IPR036869">
    <property type="entry name" value="J_dom_sf"/>
</dbReference>
<reference evidence="3 4" key="1">
    <citation type="submission" date="2021-09" db="EMBL/GenBank/DDBJ databases">
        <title>Genomic insights and catalytic innovation underlie evolution of tropane alkaloids biosynthesis.</title>
        <authorList>
            <person name="Wang Y.-J."/>
            <person name="Tian T."/>
            <person name="Huang J.-P."/>
            <person name="Huang S.-X."/>
        </authorList>
    </citation>
    <scope>NUCLEOTIDE SEQUENCE [LARGE SCALE GENOMIC DNA]</scope>
    <source>
        <strain evidence="3">KIB-2018</strain>
        <tissue evidence="3">Leaf</tissue>
    </source>
</reference>
<protein>
    <recommendedName>
        <fullName evidence="2">J domain-containing protein</fullName>
    </recommendedName>
</protein>
<comment type="caution">
    <text evidence="3">The sequence shown here is derived from an EMBL/GenBank/DDBJ whole genome shotgun (WGS) entry which is preliminary data.</text>
</comment>
<dbReference type="PROSITE" id="PS50076">
    <property type="entry name" value="DNAJ_2"/>
    <property type="match status" value="1"/>
</dbReference>
<accession>A0AAV8U4F0</accession>
<feature type="region of interest" description="Disordered" evidence="1">
    <location>
        <begin position="633"/>
        <end position="694"/>
    </location>
</feature>
<organism evidence="3 4">
    <name type="scientific">Erythroxylum novogranatense</name>
    <dbReference type="NCBI Taxonomy" id="1862640"/>
    <lineage>
        <taxon>Eukaryota</taxon>
        <taxon>Viridiplantae</taxon>
        <taxon>Streptophyta</taxon>
        <taxon>Embryophyta</taxon>
        <taxon>Tracheophyta</taxon>
        <taxon>Spermatophyta</taxon>
        <taxon>Magnoliopsida</taxon>
        <taxon>eudicotyledons</taxon>
        <taxon>Gunneridae</taxon>
        <taxon>Pentapetalae</taxon>
        <taxon>rosids</taxon>
        <taxon>fabids</taxon>
        <taxon>Malpighiales</taxon>
        <taxon>Erythroxylaceae</taxon>
        <taxon>Erythroxylum</taxon>
    </lineage>
</organism>
<evidence type="ECO:0000256" key="1">
    <source>
        <dbReference type="SAM" id="MobiDB-lite"/>
    </source>
</evidence>
<evidence type="ECO:0000259" key="2">
    <source>
        <dbReference type="PROSITE" id="PS50076"/>
    </source>
</evidence>
<proteinExistence type="predicted"/>
<dbReference type="InterPro" id="IPR036249">
    <property type="entry name" value="Thioredoxin-like_sf"/>
</dbReference>
<dbReference type="PANTHER" id="PTHR44303">
    <property type="entry name" value="DNAJ HOMOLOG SUBFAMILY C MEMBER 16"/>
    <property type="match status" value="1"/>
</dbReference>
<keyword evidence="4" id="KW-1185">Reference proteome</keyword>
<dbReference type="Proteomes" id="UP001159364">
    <property type="component" value="Linkage Group LG02"/>
</dbReference>